<reference evidence="2" key="1">
    <citation type="journal article" date="2015" name="PeerJ">
        <title>First genomic representation of candidate bacterial phylum KSB3 points to enhanced environmental sensing as a trigger of wastewater bulking.</title>
        <authorList>
            <person name="Sekiguchi Y."/>
            <person name="Ohashi A."/>
            <person name="Parks D.H."/>
            <person name="Yamauchi T."/>
            <person name="Tyson G.W."/>
            <person name="Hugenholtz P."/>
        </authorList>
    </citation>
    <scope>NUCLEOTIDE SEQUENCE [LARGE SCALE GENOMIC DNA]</scope>
</reference>
<dbReference type="Proteomes" id="UP000030661">
    <property type="component" value="Unassembled WGS sequence"/>
</dbReference>
<sequence length="73" mass="8274">MMVLVTYTILGFVVGVCRFASCMPVSNVYVGFILREVFFVCRRVCFSLLSVLVALLLPCSRLLGRVMSRRCDF</sequence>
<feature type="transmembrane region" description="Helical" evidence="1">
    <location>
        <begin position="46"/>
        <end position="64"/>
    </location>
</feature>
<keyword evidence="1" id="KW-0472">Membrane</keyword>
<evidence type="ECO:0000313" key="2">
    <source>
        <dbReference type="EMBL" id="GAK59608.1"/>
    </source>
</evidence>
<keyword evidence="1" id="KW-0812">Transmembrane</keyword>
<proteinExistence type="predicted"/>
<gene>
    <name evidence="2" type="ORF">U27_06593</name>
</gene>
<dbReference type="AlphaFoldDB" id="A0A081C4V3"/>
<keyword evidence="1" id="KW-1133">Transmembrane helix</keyword>
<evidence type="ECO:0000313" key="3">
    <source>
        <dbReference type="Proteomes" id="UP000030661"/>
    </source>
</evidence>
<protein>
    <submittedName>
        <fullName evidence="2">Uncharacterized protein</fullName>
    </submittedName>
</protein>
<dbReference type="HOGENOM" id="CLU_2697075_0_0_0"/>
<organism evidence="2">
    <name type="scientific">Vecturithrix granuli</name>
    <dbReference type="NCBI Taxonomy" id="1499967"/>
    <lineage>
        <taxon>Bacteria</taxon>
        <taxon>Candidatus Moduliflexota</taxon>
        <taxon>Candidatus Vecturitrichia</taxon>
        <taxon>Candidatus Vecturitrichales</taxon>
        <taxon>Candidatus Vecturitrichaceae</taxon>
        <taxon>Candidatus Vecturithrix</taxon>
    </lineage>
</organism>
<accession>A0A081C4V3</accession>
<keyword evidence="3" id="KW-1185">Reference proteome</keyword>
<evidence type="ECO:0000256" key="1">
    <source>
        <dbReference type="SAM" id="Phobius"/>
    </source>
</evidence>
<dbReference type="EMBL" id="DF820470">
    <property type="protein sequence ID" value="GAK59608.1"/>
    <property type="molecule type" value="Genomic_DNA"/>
</dbReference>
<name>A0A081C4V3_VECG1</name>